<protein>
    <submittedName>
        <fullName evidence="2">SMI1/KNR4 family protein</fullName>
    </submittedName>
</protein>
<dbReference type="EMBL" id="JBHLYW010000005">
    <property type="protein sequence ID" value="MFC0076356.1"/>
    <property type="molecule type" value="Genomic_DNA"/>
</dbReference>
<evidence type="ECO:0000313" key="3">
    <source>
        <dbReference type="Proteomes" id="UP001589734"/>
    </source>
</evidence>
<organism evidence="2 3">
    <name type="scientific">Flavobacterium procerum</name>
    <dbReference type="NCBI Taxonomy" id="1455569"/>
    <lineage>
        <taxon>Bacteria</taxon>
        <taxon>Pseudomonadati</taxon>
        <taxon>Bacteroidota</taxon>
        <taxon>Flavobacteriia</taxon>
        <taxon>Flavobacteriales</taxon>
        <taxon>Flavobacteriaceae</taxon>
        <taxon>Flavobacterium</taxon>
    </lineage>
</organism>
<accession>A0ABV6BLN4</accession>
<keyword evidence="3" id="KW-1185">Reference proteome</keyword>
<evidence type="ECO:0000259" key="1">
    <source>
        <dbReference type="SMART" id="SM00860"/>
    </source>
</evidence>
<comment type="caution">
    <text evidence="2">The sequence shown here is derived from an EMBL/GenBank/DDBJ whole genome shotgun (WGS) entry which is preliminary data.</text>
</comment>
<dbReference type="InterPro" id="IPR018958">
    <property type="entry name" value="Knr4/Smi1-like_dom"/>
</dbReference>
<gene>
    <name evidence="2" type="ORF">ACFFLS_04855</name>
</gene>
<dbReference type="Proteomes" id="UP001589734">
    <property type="component" value="Unassembled WGS sequence"/>
</dbReference>
<dbReference type="Pfam" id="PF09346">
    <property type="entry name" value="SMI1_KNR4"/>
    <property type="match status" value="1"/>
</dbReference>
<reference evidence="2 3" key="1">
    <citation type="submission" date="2024-09" db="EMBL/GenBank/DDBJ databases">
        <authorList>
            <person name="Sun Q."/>
            <person name="Mori K."/>
        </authorList>
    </citation>
    <scope>NUCLEOTIDE SEQUENCE [LARGE SCALE GENOMIC DNA]</scope>
    <source>
        <strain evidence="2 3">CGMCC 1.12926</strain>
    </source>
</reference>
<dbReference type="SUPFAM" id="SSF160631">
    <property type="entry name" value="SMI1/KNR4-like"/>
    <property type="match status" value="1"/>
</dbReference>
<feature type="domain" description="Knr4/Smi1-like" evidence="1">
    <location>
        <begin position="33"/>
        <end position="187"/>
    </location>
</feature>
<evidence type="ECO:0000313" key="2">
    <source>
        <dbReference type="EMBL" id="MFC0076356.1"/>
    </source>
</evidence>
<dbReference type="Gene3D" id="3.40.1580.10">
    <property type="entry name" value="SMI1/KNR4-like"/>
    <property type="match status" value="1"/>
</dbReference>
<sequence length="203" mass="23743">MNTAEKYITGLSKAYFDNNGEETWKHFEKIKHGANKEEIVKIKELYPDIPEALINLLEYVDGTYWREYAGEEITLYFLGSDVEEYPYYLLSTKEMVENKDIATTYYSDYIERKYGADAVKMDEKITDKSATVKWLHFSDCMNNGGTSQLFIDFSPSEKGKKGQVVRFLHDPDEFAVIADSFEDYLKMLIDHEYDFINEDTLEE</sequence>
<dbReference type="RefSeq" id="WP_379684077.1">
    <property type="nucleotide sequence ID" value="NZ_JBHLYW010000005.1"/>
</dbReference>
<dbReference type="SMART" id="SM00860">
    <property type="entry name" value="SMI1_KNR4"/>
    <property type="match status" value="1"/>
</dbReference>
<name>A0ABV6BLN4_9FLAO</name>
<proteinExistence type="predicted"/>
<dbReference type="InterPro" id="IPR037883">
    <property type="entry name" value="Knr4/Smi1-like_sf"/>
</dbReference>